<evidence type="ECO:0000256" key="1">
    <source>
        <dbReference type="SAM" id="MobiDB-lite"/>
    </source>
</evidence>
<evidence type="ECO:0000313" key="3">
    <source>
        <dbReference type="Proteomes" id="UP000655225"/>
    </source>
</evidence>
<dbReference type="Proteomes" id="UP000655225">
    <property type="component" value="Unassembled WGS sequence"/>
</dbReference>
<gene>
    <name evidence="2" type="ORF">HHK36_020245</name>
</gene>
<sequence>MEKTQVQLLDINFPPRIPKATVLPQPILRLHPNLDGNGMMQLKLQSPLRKEDQLKDRELANPDVAAEISSTGSINGEQLNGERSEVQSSSSPIEVPELQNESRGFHADYSSEGETMYSAETAESRNYTSPREERFHPVGRSQSCGATSQRCHDYFSPTVSSIMKKRNSSEQQLNKPRQSGIHLSPRWV</sequence>
<feature type="compositionally biased region" description="Polar residues" evidence="1">
    <location>
        <begin position="69"/>
        <end position="78"/>
    </location>
</feature>
<dbReference type="PANTHER" id="PTHR35729:SF1">
    <property type="entry name" value="T1B9.12 PROTEIN"/>
    <property type="match status" value="1"/>
</dbReference>
<evidence type="ECO:0000313" key="2">
    <source>
        <dbReference type="EMBL" id="KAF8394043.1"/>
    </source>
</evidence>
<proteinExistence type="predicted"/>
<dbReference type="EMBL" id="JABCRI010000014">
    <property type="protein sequence ID" value="KAF8394043.1"/>
    <property type="molecule type" value="Genomic_DNA"/>
</dbReference>
<protein>
    <submittedName>
        <fullName evidence="2">Uncharacterized protein</fullName>
    </submittedName>
</protein>
<dbReference type="AlphaFoldDB" id="A0A834YX27"/>
<keyword evidence="3" id="KW-1185">Reference proteome</keyword>
<dbReference type="PANTHER" id="PTHR35729">
    <property type="entry name" value="T1B9.12 PROTEIN"/>
    <property type="match status" value="1"/>
</dbReference>
<comment type="caution">
    <text evidence="2">The sequence shown here is derived from an EMBL/GenBank/DDBJ whole genome shotgun (WGS) entry which is preliminary data.</text>
</comment>
<name>A0A834YX27_TETSI</name>
<feature type="compositionally biased region" description="Polar residues" evidence="1">
    <location>
        <begin position="140"/>
        <end position="149"/>
    </location>
</feature>
<organism evidence="2 3">
    <name type="scientific">Tetracentron sinense</name>
    <name type="common">Spur-leaf</name>
    <dbReference type="NCBI Taxonomy" id="13715"/>
    <lineage>
        <taxon>Eukaryota</taxon>
        <taxon>Viridiplantae</taxon>
        <taxon>Streptophyta</taxon>
        <taxon>Embryophyta</taxon>
        <taxon>Tracheophyta</taxon>
        <taxon>Spermatophyta</taxon>
        <taxon>Magnoliopsida</taxon>
        <taxon>Trochodendrales</taxon>
        <taxon>Trochodendraceae</taxon>
        <taxon>Tetracentron</taxon>
    </lineage>
</organism>
<accession>A0A834YX27</accession>
<dbReference type="OrthoDB" id="1925372at2759"/>
<reference evidence="2 3" key="1">
    <citation type="submission" date="2020-04" db="EMBL/GenBank/DDBJ databases">
        <title>Plant Genome Project.</title>
        <authorList>
            <person name="Zhang R.-G."/>
        </authorList>
    </citation>
    <scope>NUCLEOTIDE SEQUENCE [LARGE SCALE GENOMIC DNA]</scope>
    <source>
        <strain evidence="2">YNK0</strain>
        <tissue evidence="2">Leaf</tissue>
    </source>
</reference>
<feature type="region of interest" description="Disordered" evidence="1">
    <location>
        <begin position="69"/>
        <end position="188"/>
    </location>
</feature>